<accession>A0A1J4JQA6</accession>
<evidence type="ECO:0000313" key="3">
    <source>
        <dbReference type="Proteomes" id="UP000179807"/>
    </source>
</evidence>
<organism evidence="2 3">
    <name type="scientific">Tritrichomonas foetus</name>
    <dbReference type="NCBI Taxonomy" id="1144522"/>
    <lineage>
        <taxon>Eukaryota</taxon>
        <taxon>Metamonada</taxon>
        <taxon>Parabasalia</taxon>
        <taxon>Tritrichomonadida</taxon>
        <taxon>Tritrichomonadidae</taxon>
        <taxon>Tritrichomonas</taxon>
    </lineage>
</organism>
<dbReference type="Proteomes" id="UP000179807">
    <property type="component" value="Unassembled WGS sequence"/>
</dbReference>
<reference evidence="2" key="1">
    <citation type="submission" date="2016-10" db="EMBL/GenBank/DDBJ databases">
        <authorList>
            <person name="Benchimol M."/>
            <person name="Almeida L.G."/>
            <person name="Vasconcelos A.T."/>
            <person name="Perreira-Neves A."/>
            <person name="Rosa I.A."/>
            <person name="Tasca T."/>
            <person name="Bogo M.R."/>
            <person name="de Souza W."/>
        </authorList>
    </citation>
    <scope>NUCLEOTIDE SEQUENCE [LARGE SCALE GENOMIC DNA]</scope>
    <source>
        <strain evidence="2">K</strain>
    </source>
</reference>
<dbReference type="RefSeq" id="XP_068354479.1">
    <property type="nucleotide sequence ID" value="XM_068493761.1"/>
</dbReference>
<feature type="region of interest" description="Disordered" evidence="1">
    <location>
        <begin position="161"/>
        <end position="289"/>
    </location>
</feature>
<dbReference type="VEuPathDB" id="TrichDB:TRFO_07574"/>
<proteinExistence type="predicted"/>
<evidence type="ECO:0000313" key="2">
    <source>
        <dbReference type="EMBL" id="OHT01343.1"/>
    </source>
</evidence>
<evidence type="ECO:0000256" key="1">
    <source>
        <dbReference type="SAM" id="MobiDB-lite"/>
    </source>
</evidence>
<keyword evidence="3" id="KW-1185">Reference proteome</keyword>
<protein>
    <submittedName>
        <fullName evidence="2">Axoneme-associated protein mst101</fullName>
    </submittedName>
</protein>
<dbReference type="AlphaFoldDB" id="A0A1J4JQA6"/>
<feature type="compositionally biased region" description="Basic and acidic residues" evidence="1">
    <location>
        <begin position="258"/>
        <end position="289"/>
    </location>
</feature>
<gene>
    <name evidence="2" type="ORF">TRFO_07574</name>
</gene>
<feature type="region of interest" description="Disordered" evidence="1">
    <location>
        <begin position="54"/>
        <end position="96"/>
    </location>
</feature>
<comment type="caution">
    <text evidence="2">The sequence shown here is derived from an EMBL/GenBank/DDBJ whole genome shotgun (WGS) entry which is preliminary data.</text>
</comment>
<sequence>MQQMKDDAYWADVEQEQGVQTLTVQKNFLTTKDNKQKALAADYQEQFALHKAKLDEEKAESNREAMRLKQIQKQEEAKERVRQQKLREQAAEQAKEFQARNDELLQRREKRIEEDLAAEALTMKQHEESERRMEERAAFVKRRREEKNRIREKLISEQSKKLAEIHARQQKSQSIAESEIAKREEAERKRKLAEQKRMAEERNKDYNEYLRTKDLKVTDQVDTPDWTNDDEEEARQYDQRMKALQRKKVMQDQMAQAAERREAERRERLENLRQPRNKDTMFFLKDNEW</sequence>
<feature type="compositionally biased region" description="Basic and acidic residues" evidence="1">
    <location>
        <begin position="179"/>
        <end position="219"/>
    </location>
</feature>
<dbReference type="GeneID" id="94828465"/>
<name>A0A1J4JQA6_9EUKA</name>
<dbReference type="EMBL" id="MLAK01000915">
    <property type="protein sequence ID" value="OHT01343.1"/>
    <property type="molecule type" value="Genomic_DNA"/>
</dbReference>